<name>A0A2S8FW67_9BACT</name>
<protein>
    <recommendedName>
        <fullName evidence="1">Fido domain-containing protein</fullName>
    </recommendedName>
</protein>
<dbReference type="AlphaFoldDB" id="A0A2S8FW67"/>
<proteinExistence type="predicted"/>
<evidence type="ECO:0000259" key="1">
    <source>
        <dbReference type="PROSITE" id="PS51459"/>
    </source>
</evidence>
<dbReference type="Pfam" id="PF02661">
    <property type="entry name" value="Fic"/>
    <property type="match status" value="1"/>
</dbReference>
<dbReference type="PROSITE" id="PS51459">
    <property type="entry name" value="FIDO"/>
    <property type="match status" value="1"/>
</dbReference>
<dbReference type="Proteomes" id="UP000238322">
    <property type="component" value="Unassembled WGS sequence"/>
</dbReference>
<dbReference type="EMBL" id="PUHY01000006">
    <property type="protein sequence ID" value="PQO36426.1"/>
    <property type="molecule type" value="Genomic_DNA"/>
</dbReference>
<feature type="domain" description="Fido" evidence="1">
    <location>
        <begin position="47"/>
        <end position="173"/>
    </location>
</feature>
<gene>
    <name evidence="2" type="ORF">C5Y83_10630</name>
</gene>
<evidence type="ECO:0000313" key="3">
    <source>
        <dbReference type="Proteomes" id="UP000238322"/>
    </source>
</evidence>
<reference evidence="2 3" key="1">
    <citation type="submission" date="2018-02" db="EMBL/GenBank/DDBJ databases">
        <title>Comparative genomes isolates from brazilian mangrove.</title>
        <authorList>
            <person name="Araujo J.E."/>
            <person name="Taketani R.G."/>
            <person name="Silva M.C.P."/>
            <person name="Loureco M.V."/>
            <person name="Andreote F.D."/>
        </authorList>
    </citation>
    <scope>NUCLEOTIDE SEQUENCE [LARGE SCALE GENOMIC DNA]</scope>
    <source>
        <strain evidence="2 3">Hex-1 MGV</strain>
    </source>
</reference>
<organism evidence="2 3">
    <name type="scientific">Blastopirellula marina</name>
    <dbReference type="NCBI Taxonomy" id="124"/>
    <lineage>
        <taxon>Bacteria</taxon>
        <taxon>Pseudomonadati</taxon>
        <taxon>Planctomycetota</taxon>
        <taxon>Planctomycetia</taxon>
        <taxon>Pirellulales</taxon>
        <taxon>Pirellulaceae</taxon>
        <taxon>Blastopirellula</taxon>
    </lineage>
</organism>
<sequence>MSLDVANREVAPSIAEINTIHESLLVRRCGLSAVEQIKSIAALTRPATFQDLCQVQQAVLGIDNVAFRATNAFTPCRHERYAYFAGLPELFARKVAADLADSCPAIIKAARVYLDIIFVHPFPDGNARAAILWLSYFCYRARLPLPDYRRLFAFPFVSGSRRCYSAFVEFIVEEIEKHGR</sequence>
<dbReference type="Gene3D" id="1.10.3290.10">
    <property type="entry name" value="Fido-like domain"/>
    <property type="match status" value="1"/>
</dbReference>
<evidence type="ECO:0000313" key="2">
    <source>
        <dbReference type="EMBL" id="PQO36426.1"/>
    </source>
</evidence>
<dbReference type="InterPro" id="IPR036597">
    <property type="entry name" value="Fido-like_dom_sf"/>
</dbReference>
<dbReference type="InterPro" id="IPR003812">
    <property type="entry name" value="Fido"/>
</dbReference>
<accession>A0A2S8FW67</accession>
<comment type="caution">
    <text evidence="2">The sequence shown here is derived from an EMBL/GenBank/DDBJ whole genome shotgun (WGS) entry which is preliminary data.</text>
</comment>
<dbReference type="SUPFAM" id="SSF140931">
    <property type="entry name" value="Fic-like"/>
    <property type="match status" value="1"/>
</dbReference>